<name>A0A7W8CZS9_9FIRM</name>
<dbReference type="AlphaFoldDB" id="A0A7W8CZS9"/>
<dbReference type="PROSITE" id="PS01076">
    <property type="entry name" value="ACETATE_KINASE_2"/>
    <property type="match status" value="1"/>
</dbReference>
<comment type="catalytic activity">
    <reaction evidence="6">
        <text>acetate + ATP = acetyl phosphate + ADP</text>
        <dbReference type="Rhea" id="RHEA:11352"/>
        <dbReference type="ChEBI" id="CHEBI:22191"/>
        <dbReference type="ChEBI" id="CHEBI:30089"/>
        <dbReference type="ChEBI" id="CHEBI:30616"/>
        <dbReference type="ChEBI" id="CHEBI:456216"/>
        <dbReference type="EC" id="2.7.2.1"/>
    </reaction>
</comment>
<keyword evidence="3 6" id="KW-0547">Nucleotide-binding</keyword>
<comment type="subunit">
    <text evidence="6">Homodimer.</text>
</comment>
<dbReference type="EC" id="2.7.2.1" evidence="6"/>
<protein>
    <recommendedName>
        <fullName evidence="6">Acetate kinase</fullName>
        <ecNumber evidence="6">2.7.2.1</ecNumber>
    </recommendedName>
    <alternativeName>
        <fullName evidence="6">Acetokinase</fullName>
    </alternativeName>
</protein>
<feature type="binding site" evidence="6">
    <location>
        <begin position="281"/>
        <end position="283"/>
    </location>
    <ligand>
        <name>ATP</name>
        <dbReference type="ChEBI" id="CHEBI:30616"/>
    </ligand>
</feature>
<keyword evidence="5 6" id="KW-0067">ATP-binding</keyword>
<dbReference type="PANTHER" id="PTHR21060:SF15">
    <property type="entry name" value="ACETATE KINASE-RELATED"/>
    <property type="match status" value="1"/>
</dbReference>
<feature type="binding site" evidence="6">
    <location>
        <position position="8"/>
    </location>
    <ligand>
        <name>Mg(2+)</name>
        <dbReference type="ChEBI" id="CHEBI:18420"/>
    </ligand>
</feature>
<feature type="binding site" evidence="6">
    <location>
        <begin position="329"/>
        <end position="333"/>
    </location>
    <ligand>
        <name>ATP</name>
        <dbReference type="ChEBI" id="CHEBI:30616"/>
    </ligand>
</feature>
<dbReference type="GO" id="GO:0006083">
    <property type="term" value="P:acetate metabolic process"/>
    <property type="evidence" value="ECO:0007669"/>
    <property type="project" value="TreeGrafter"/>
</dbReference>
<comment type="subcellular location">
    <subcellularLocation>
        <location evidence="6">Cytoplasm</location>
    </subcellularLocation>
</comment>
<dbReference type="PIRSF" id="PIRSF000722">
    <property type="entry name" value="Acetate_prop_kin"/>
    <property type="match status" value="1"/>
</dbReference>
<dbReference type="Pfam" id="PF00871">
    <property type="entry name" value="Acetate_kinase"/>
    <property type="match status" value="1"/>
</dbReference>
<dbReference type="PROSITE" id="PS01075">
    <property type="entry name" value="ACETATE_KINASE_1"/>
    <property type="match status" value="1"/>
</dbReference>
<feature type="binding site" evidence="6">
    <location>
        <begin position="206"/>
        <end position="210"/>
    </location>
    <ligand>
        <name>ATP</name>
        <dbReference type="ChEBI" id="CHEBI:30616"/>
    </ligand>
</feature>
<feature type="binding site" evidence="6">
    <location>
        <position position="15"/>
    </location>
    <ligand>
        <name>ATP</name>
        <dbReference type="ChEBI" id="CHEBI:30616"/>
    </ligand>
</feature>
<evidence type="ECO:0000256" key="2">
    <source>
        <dbReference type="ARBA" id="ARBA00022679"/>
    </source>
</evidence>
<comment type="function">
    <text evidence="6">Catalyzes the formation of acetyl phosphate from acetate and ATP. Can also catalyze the reverse reaction.</text>
</comment>
<dbReference type="PRINTS" id="PR00471">
    <property type="entry name" value="ACETATEKNASE"/>
</dbReference>
<dbReference type="CDD" id="cd24010">
    <property type="entry name" value="ASKHA_NBD_AcK_PK"/>
    <property type="match status" value="1"/>
</dbReference>
<evidence type="ECO:0000313" key="9">
    <source>
        <dbReference type="Proteomes" id="UP000521313"/>
    </source>
</evidence>
<dbReference type="InterPro" id="IPR043129">
    <property type="entry name" value="ATPase_NBD"/>
</dbReference>
<evidence type="ECO:0000256" key="6">
    <source>
        <dbReference type="HAMAP-Rule" id="MF_00020"/>
    </source>
</evidence>
<proteinExistence type="inferred from homology"/>
<dbReference type="Proteomes" id="UP000521313">
    <property type="component" value="Unassembled WGS sequence"/>
</dbReference>
<keyword evidence="6" id="KW-0479">Metal-binding</keyword>
<dbReference type="EMBL" id="JACHHD010000004">
    <property type="protein sequence ID" value="MBB5184536.1"/>
    <property type="molecule type" value="Genomic_DNA"/>
</dbReference>
<dbReference type="InterPro" id="IPR000890">
    <property type="entry name" value="Aliphatic_acid_kin_short-chain"/>
</dbReference>
<gene>
    <name evidence="6" type="primary">ackA</name>
    <name evidence="8" type="ORF">HNQ43_000575</name>
</gene>
<dbReference type="InterPro" id="IPR023865">
    <property type="entry name" value="Aliphatic_acid_kinase_CS"/>
</dbReference>
<feature type="binding site" evidence="6">
    <location>
        <position position="89"/>
    </location>
    <ligand>
        <name>substrate</name>
    </ligand>
</feature>
<comment type="similarity">
    <text evidence="1 6 7">Belongs to the acetokinase family.</text>
</comment>
<accession>A0A7W8CZS9</accession>
<feature type="site" description="Transition state stabilizer" evidence="6">
    <location>
        <position position="239"/>
    </location>
</feature>
<feature type="active site" description="Proton donor/acceptor" evidence="6">
    <location>
        <position position="146"/>
    </location>
</feature>
<feature type="binding site" evidence="6">
    <location>
        <position position="383"/>
    </location>
    <ligand>
        <name>Mg(2+)</name>
        <dbReference type="ChEBI" id="CHEBI:18420"/>
    </ligand>
</feature>
<evidence type="ECO:0000256" key="1">
    <source>
        <dbReference type="ARBA" id="ARBA00008748"/>
    </source>
</evidence>
<dbReference type="UniPathway" id="UPA00340">
    <property type="reaction ID" value="UER00458"/>
</dbReference>
<dbReference type="GO" id="GO:0006085">
    <property type="term" value="P:acetyl-CoA biosynthetic process"/>
    <property type="evidence" value="ECO:0007669"/>
    <property type="project" value="UniProtKB-UniRule"/>
</dbReference>
<evidence type="ECO:0000313" key="8">
    <source>
        <dbReference type="EMBL" id="MBB5184536.1"/>
    </source>
</evidence>
<dbReference type="Gene3D" id="3.30.420.40">
    <property type="match status" value="2"/>
</dbReference>
<organism evidence="8 9">
    <name type="scientific">Faecalicoccus acidiformans</name>
    <dbReference type="NCBI Taxonomy" id="915173"/>
    <lineage>
        <taxon>Bacteria</taxon>
        <taxon>Bacillati</taxon>
        <taxon>Bacillota</taxon>
        <taxon>Erysipelotrichia</taxon>
        <taxon>Erysipelotrichales</taxon>
        <taxon>Erysipelotrichaceae</taxon>
        <taxon>Faecalicoccus</taxon>
    </lineage>
</organism>
<dbReference type="GO" id="GO:0008776">
    <property type="term" value="F:acetate kinase activity"/>
    <property type="evidence" value="ECO:0007669"/>
    <property type="project" value="UniProtKB-UniRule"/>
</dbReference>
<dbReference type="GO" id="GO:0005524">
    <property type="term" value="F:ATP binding"/>
    <property type="evidence" value="ECO:0007669"/>
    <property type="project" value="UniProtKB-KW"/>
</dbReference>
<keyword evidence="6" id="KW-0963">Cytoplasm</keyword>
<comment type="caution">
    <text evidence="8">The sequence shown here is derived from an EMBL/GenBank/DDBJ whole genome shotgun (WGS) entry which is preliminary data.</text>
</comment>
<dbReference type="RefSeq" id="WP_183374588.1">
    <property type="nucleotide sequence ID" value="NZ_JACHHD010000004.1"/>
</dbReference>
<dbReference type="InterPro" id="IPR004372">
    <property type="entry name" value="Ac/propionate_kinase"/>
</dbReference>
<dbReference type="PANTHER" id="PTHR21060">
    <property type="entry name" value="ACETATE KINASE"/>
    <property type="match status" value="1"/>
</dbReference>
<evidence type="ECO:0000256" key="5">
    <source>
        <dbReference type="ARBA" id="ARBA00022840"/>
    </source>
</evidence>
<dbReference type="NCBIfam" id="TIGR00016">
    <property type="entry name" value="ackA"/>
    <property type="match status" value="1"/>
</dbReference>
<keyword evidence="2 6" id="KW-0808">Transferase</keyword>
<evidence type="ECO:0000256" key="4">
    <source>
        <dbReference type="ARBA" id="ARBA00022777"/>
    </source>
</evidence>
<dbReference type="SUPFAM" id="SSF53067">
    <property type="entry name" value="Actin-like ATPase domain"/>
    <property type="match status" value="2"/>
</dbReference>
<dbReference type="GO" id="GO:0000287">
    <property type="term" value="F:magnesium ion binding"/>
    <property type="evidence" value="ECO:0007669"/>
    <property type="project" value="UniProtKB-UniRule"/>
</dbReference>
<dbReference type="HAMAP" id="MF_00020">
    <property type="entry name" value="Acetate_kinase"/>
    <property type="match status" value="1"/>
</dbReference>
<feature type="site" description="Transition state stabilizer" evidence="6">
    <location>
        <position position="178"/>
    </location>
</feature>
<keyword evidence="6" id="KW-0460">Magnesium</keyword>
<dbReference type="GO" id="GO:0005737">
    <property type="term" value="C:cytoplasm"/>
    <property type="evidence" value="ECO:0007669"/>
    <property type="project" value="UniProtKB-SubCell"/>
</dbReference>
<reference evidence="8 9" key="1">
    <citation type="submission" date="2020-08" db="EMBL/GenBank/DDBJ databases">
        <title>Genomic Encyclopedia of Type Strains, Phase IV (KMG-IV): sequencing the most valuable type-strain genomes for metagenomic binning, comparative biology and taxonomic classification.</title>
        <authorList>
            <person name="Goeker M."/>
        </authorList>
    </citation>
    <scope>NUCLEOTIDE SEQUENCE [LARGE SCALE GENOMIC DNA]</scope>
    <source>
        <strain evidence="8 9">DSM 26963</strain>
    </source>
</reference>
<evidence type="ECO:0000256" key="3">
    <source>
        <dbReference type="ARBA" id="ARBA00022741"/>
    </source>
</evidence>
<sequence>MSIVMSVNAGSSSLKFQVFQMPEEEVLAQGNIERIGLEDSIVGMKFKGQKIEEILDIPDHGAAVNKLMEVLVKYEIVHDLNEIKAIGHRMVHGGEYYSHSVPESKEAEDKIDELKVLAPLHNPAGLLGYRSFKKALPECKHTFVFDTAFHQTMPKENYIYPIPYEYYEKDEIRRYGMHGTSHLYLTQRLAEILNKPMEEMNIITCHLGNGASITAVKNGKSYKTSMGFTPLSGVMMGTRCGDIDPAIIMFLEKKYGYTPDEIDTILNKKSGMLGVSGISSDGRDVEAAAEQGNERAILTQKIYVNSIVETVSGYYGLMGGADAIVFAGGIGENDSLMRQKICDRLAVFGVKVPESLNKGVRGIEKKLSSEDSSIQVWLIPTNEELVMARDAYKNLCHES</sequence>
<keyword evidence="4 6" id="KW-0418">Kinase</keyword>
<comment type="cofactor">
    <cofactor evidence="6">
        <name>Mg(2+)</name>
        <dbReference type="ChEBI" id="CHEBI:18420"/>
    </cofactor>
    <cofactor evidence="6">
        <name>Mn(2+)</name>
        <dbReference type="ChEBI" id="CHEBI:29035"/>
    </cofactor>
    <text evidence="6">Mg(2+). Can also accept Mn(2+).</text>
</comment>
<evidence type="ECO:0000256" key="7">
    <source>
        <dbReference type="RuleBase" id="RU003835"/>
    </source>
</evidence>
<comment type="pathway">
    <text evidence="6">Metabolic intermediate biosynthesis; acetyl-CoA biosynthesis; acetyl-CoA from acetate: step 1/2.</text>
</comment>